<dbReference type="InterPro" id="IPR046452">
    <property type="entry name" value="HgmA_N"/>
</dbReference>
<dbReference type="InterPro" id="IPR011051">
    <property type="entry name" value="RmlC_Cupin_sf"/>
</dbReference>
<evidence type="ECO:0000256" key="3">
    <source>
        <dbReference type="ARBA" id="ARBA00007757"/>
    </source>
</evidence>
<feature type="domain" description="Homogentisate 1,2-dioxygenase C-terminal" evidence="9">
    <location>
        <begin position="300"/>
        <end position="451"/>
    </location>
</feature>
<evidence type="ECO:0000256" key="6">
    <source>
        <dbReference type="ARBA" id="ARBA00022964"/>
    </source>
</evidence>
<comment type="cofactor">
    <cofactor evidence="1">
        <name>Fe cation</name>
        <dbReference type="ChEBI" id="CHEBI:24875"/>
    </cofactor>
</comment>
<evidence type="ECO:0000256" key="5">
    <source>
        <dbReference type="ARBA" id="ARBA00022723"/>
    </source>
</evidence>
<feature type="domain" description="Homogentisate 1,2-dioxygenase N-terminal" evidence="10">
    <location>
        <begin position="24"/>
        <end position="298"/>
    </location>
</feature>
<dbReference type="Pfam" id="PF20510">
    <property type="entry name" value="HgmA_N"/>
    <property type="match status" value="1"/>
</dbReference>
<evidence type="ECO:0000256" key="2">
    <source>
        <dbReference type="ARBA" id="ARBA00004704"/>
    </source>
</evidence>
<evidence type="ECO:0000259" key="9">
    <source>
        <dbReference type="Pfam" id="PF04209"/>
    </source>
</evidence>
<dbReference type="Gene3D" id="2.60.120.10">
    <property type="entry name" value="Jelly Rolls"/>
    <property type="match status" value="1"/>
</dbReference>
<dbReference type="CDD" id="cd07000">
    <property type="entry name" value="cupin_HGO_N"/>
    <property type="match status" value="1"/>
</dbReference>
<dbReference type="PANTHER" id="PTHR11056:SF0">
    <property type="entry name" value="HOMOGENTISATE 1,2-DIOXYGENASE"/>
    <property type="match status" value="1"/>
</dbReference>
<keyword evidence="12" id="KW-1185">Reference proteome</keyword>
<sequence>MSITTGATAKTAYLESTGEKDPYKYQVGFGNWFATEAIPGVLPSQSHPQKTKYDLYTEGVTGWAFTAPRAENKQTWLYRIQPSVSHDGFTVGKQNPYLVSDFTSANPHVHINPTQVAWSPIDLPSKSEKVDFIEGLKTLGGIGSSRLRDGLATHFYAANSSMQKKAFVNSDGDILIFPDTGRLDIQTEMGRLMVRPGELVVIPGGIKFKVSLPDGPSRGFVQEIYSTHFVLPEPGPLGSSSLAKVRDFEHPVASFDIDQSNWEIVYKIGGQLFTCKQDHTPFDVVAWNGNYAPYKYALEKFIVVRNANKDHADPSSLCVLTAKSKIPNQPLVDICVIAPHWDVTDAYRGPYFHRNTAAELVGIVAARGDGGWRPGFVPGSLTYQSGFAPHGSPTDEHKMFVEAKLVPTRAFEDTYGFVIEPVSTLLLTDWALKAPQFREQNVGLWKGLKPAFLEHIDQVNADLKAAGLPILGQDN</sequence>
<keyword evidence="5" id="KW-0479">Metal-binding</keyword>
<dbReference type="InterPro" id="IPR014710">
    <property type="entry name" value="RmlC-like_jellyroll"/>
</dbReference>
<name>A0ABP1EB50_9APHY</name>
<evidence type="ECO:0000256" key="7">
    <source>
        <dbReference type="ARBA" id="ARBA00023002"/>
    </source>
</evidence>
<dbReference type="Pfam" id="PF04209">
    <property type="entry name" value="HgmA_C"/>
    <property type="match status" value="1"/>
</dbReference>
<evidence type="ECO:0000256" key="4">
    <source>
        <dbReference type="ARBA" id="ARBA00013127"/>
    </source>
</evidence>
<proteinExistence type="inferred from homology"/>
<dbReference type="SUPFAM" id="SSF51182">
    <property type="entry name" value="RmlC-like cupins"/>
    <property type="match status" value="1"/>
</dbReference>
<evidence type="ECO:0000256" key="1">
    <source>
        <dbReference type="ARBA" id="ARBA00001962"/>
    </source>
</evidence>
<reference evidence="12" key="1">
    <citation type="submission" date="2024-04" db="EMBL/GenBank/DDBJ databases">
        <authorList>
            <person name="Shaw F."/>
            <person name="Minotto A."/>
        </authorList>
    </citation>
    <scope>NUCLEOTIDE SEQUENCE [LARGE SCALE GENOMIC DNA]</scope>
</reference>
<dbReference type="Proteomes" id="UP001497453">
    <property type="component" value="Chromosome 9"/>
</dbReference>
<accession>A0ABP1EB50</accession>
<protein>
    <recommendedName>
        <fullName evidence="4">homogentisate 1,2-dioxygenase</fullName>
        <ecNumber evidence="4">1.13.11.5</ecNumber>
    </recommendedName>
</protein>
<dbReference type="PANTHER" id="PTHR11056">
    <property type="entry name" value="HOMOGENTISATE 1,2-DIOXYGENASE"/>
    <property type="match status" value="1"/>
</dbReference>
<keyword evidence="7" id="KW-0560">Oxidoreductase</keyword>
<evidence type="ECO:0000313" key="12">
    <source>
        <dbReference type="Proteomes" id="UP001497453"/>
    </source>
</evidence>
<dbReference type="EC" id="1.13.11.5" evidence="4"/>
<dbReference type="InterPro" id="IPR046451">
    <property type="entry name" value="HgmA_C"/>
</dbReference>
<evidence type="ECO:0000256" key="8">
    <source>
        <dbReference type="ARBA" id="ARBA00023004"/>
    </source>
</evidence>
<keyword evidence="6" id="KW-0223">Dioxygenase</keyword>
<evidence type="ECO:0000313" key="11">
    <source>
        <dbReference type="EMBL" id="CAL1716064.1"/>
    </source>
</evidence>
<evidence type="ECO:0000259" key="10">
    <source>
        <dbReference type="Pfam" id="PF20510"/>
    </source>
</evidence>
<organism evidence="11 12">
    <name type="scientific">Somion occarium</name>
    <dbReference type="NCBI Taxonomy" id="3059160"/>
    <lineage>
        <taxon>Eukaryota</taxon>
        <taxon>Fungi</taxon>
        <taxon>Dikarya</taxon>
        <taxon>Basidiomycota</taxon>
        <taxon>Agaricomycotina</taxon>
        <taxon>Agaricomycetes</taxon>
        <taxon>Polyporales</taxon>
        <taxon>Cerrenaceae</taxon>
        <taxon>Somion</taxon>
    </lineage>
</organism>
<dbReference type="InterPro" id="IPR005708">
    <property type="entry name" value="Homogentis_dOase"/>
</dbReference>
<keyword evidence="8" id="KW-0408">Iron</keyword>
<comment type="similarity">
    <text evidence="3">Belongs to the homogentisate dioxygenase family.</text>
</comment>
<comment type="pathway">
    <text evidence="2">Amino-acid degradation; L-phenylalanine degradation; acetoacetate and fumarate from L-phenylalanine: step 4/6.</text>
</comment>
<gene>
    <name evidence="11" type="ORF">GFSPODELE1_LOCUS10569</name>
</gene>
<dbReference type="EMBL" id="OZ037952">
    <property type="protein sequence ID" value="CAL1716064.1"/>
    <property type="molecule type" value="Genomic_DNA"/>
</dbReference>